<evidence type="ECO:0008006" key="3">
    <source>
        <dbReference type="Google" id="ProtNLM"/>
    </source>
</evidence>
<dbReference type="RefSeq" id="WP_200310329.1">
    <property type="nucleotide sequence ID" value="NZ_JAENIM010000021.1"/>
</dbReference>
<protein>
    <recommendedName>
        <fullName evidence="3">PhnA protein</fullName>
    </recommendedName>
</protein>
<organism evidence="1 2">
    <name type="scientific">Persicirhabdus sediminis</name>
    <dbReference type="NCBI Taxonomy" id="454144"/>
    <lineage>
        <taxon>Bacteria</taxon>
        <taxon>Pseudomonadati</taxon>
        <taxon>Verrucomicrobiota</taxon>
        <taxon>Verrucomicrobiia</taxon>
        <taxon>Verrucomicrobiales</taxon>
        <taxon>Verrucomicrobiaceae</taxon>
        <taxon>Persicirhabdus</taxon>
    </lineage>
</organism>
<keyword evidence="2" id="KW-1185">Reference proteome</keyword>
<name>A0A8J7SLB9_9BACT</name>
<accession>A0A8J7SLB9</accession>
<evidence type="ECO:0000313" key="1">
    <source>
        <dbReference type="EMBL" id="MBK1790293.1"/>
    </source>
</evidence>
<dbReference type="AlphaFoldDB" id="A0A8J7SLB9"/>
<dbReference type="Proteomes" id="UP000624703">
    <property type="component" value="Unassembled WGS sequence"/>
</dbReference>
<comment type="caution">
    <text evidence="1">The sequence shown here is derived from an EMBL/GenBank/DDBJ whole genome shotgun (WGS) entry which is preliminary data.</text>
</comment>
<proteinExistence type="predicted"/>
<sequence length="134" mass="15507">MAKGYDIHQQRKMTLSKFGKDLVRRAKSKCELSQADHESLVIYEVEPVPAEPDISHCLMVSNEVVEQLTNIKQLDADKWRHLNELIWSEIPAVQVMAYRILSHISKNHVWAQQILDEAFLDEEIIEWGDKAPLS</sequence>
<gene>
    <name evidence="1" type="ORF">JIN82_03875</name>
</gene>
<evidence type="ECO:0000313" key="2">
    <source>
        <dbReference type="Proteomes" id="UP000624703"/>
    </source>
</evidence>
<reference evidence="1" key="1">
    <citation type="submission" date="2021-01" db="EMBL/GenBank/DDBJ databases">
        <title>Modified the classification status of verrucomicrobia.</title>
        <authorList>
            <person name="Feng X."/>
        </authorList>
    </citation>
    <scope>NUCLEOTIDE SEQUENCE</scope>
    <source>
        <strain evidence="1">_KCTC 22039</strain>
    </source>
</reference>
<dbReference type="EMBL" id="JAENIM010000021">
    <property type="protein sequence ID" value="MBK1790293.1"/>
    <property type="molecule type" value="Genomic_DNA"/>
</dbReference>